<dbReference type="HOGENOM" id="CLU_1992719_0_0_1"/>
<accession>W9J0M6</accession>
<evidence type="ECO:0000313" key="1">
    <source>
        <dbReference type="EMBL" id="EWY99145.1"/>
    </source>
</evidence>
<gene>
    <name evidence="1" type="ORF">FOYG_03286</name>
</gene>
<organism evidence="1 2">
    <name type="scientific">Fusarium oxysporum NRRL 32931</name>
    <dbReference type="NCBI Taxonomy" id="660029"/>
    <lineage>
        <taxon>Eukaryota</taxon>
        <taxon>Fungi</taxon>
        <taxon>Dikarya</taxon>
        <taxon>Ascomycota</taxon>
        <taxon>Pezizomycotina</taxon>
        <taxon>Sordariomycetes</taxon>
        <taxon>Hypocreomycetidae</taxon>
        <taxon>Hypocreales</taxon>
        <taxon>Nectriaceae</taxon>
        <taxon>Fusarium</taxon>
        <taxon>Fusarium oxysporum species complex</taxon>
    </lineage>
</organism>
<sequence>MTDRHFWPFALAWSHQKPVKTEDVQGHGFSRQGLHVSGLGNSPCCACEMDHGRKCLDAPSKLLSNHHCFTPTMPTLACRLLIFMNFMLVTYRQGTHRLQLIGMLEANWADERQAPVLQRLPTSQW</sequence>
<dbReference type="Proteomes" id="UP000030753">
    <property type="component" value="Unassembled WGS sequence"/>
</dbReference>
<proteinExistence type="predicted"/>
<evidence type="ECO:0000313" key="2">
    <source>
        <dbReference type="Proteomes" id="UP000030753"/>
    </source>
</evidence>
<name>W9J0M6_FUSOX</name>
<reference evidence="1 2" key="1">
    <citation type="submission" date="2011-06" db="EMBL/GenBank/DDBJ databases">
        <title>The Genome Sequence of Fusarium oxysporum FOSC 3-a.</title>
        <authorList>
            <consortium name="The Broad Institute Genome Sequencing Platform"/>
            <person name="Ma L.-J."/>
            <person name="Gale L.R."/>
            <person name="Schwartz D.C."/>
            <person name="Zhou S."/>
            <person name="Corby-Kistler H."/>
            <person name="Young S.K."/>
            <person name="Zeng Q."/>
            <person name="Gargeya S."/>
            <person name="Fitzgerald M."/>
            <person name="Haas B."/>
            <person name="Abouelleil A."/>
            <person name="Alvarado L."/>
            <person name="Arachchi H.M."/>
            <person name="Berlin A."/>
            <person name="Brown A."/>
            <person name="Chapman S.B."/>
            <person name="Chen Z."/>
            <person name="Dunbar C."/>
            <person name="Freedman E."/>
            <person name="Gearin G."/>
            <person name="Gellesch M."/>
            <person name="Goldberg J."/>
            <person name="Griggs A."/>
            <person name="Gujja S."/>
            <person name="Heiman D."/>
            <person name="Howarth C."/>
            <person name="Larson L."/>
            <person name="Lui A."/>
            <person name="MacDonald P.J.P."/>
            <person name="Mehta T."/>
            <person name="Montmayeur A."/>
            <person name="Murphy C."/>
            <person name="Neiman D."/>
            <person name="Pearson M."/>
            <person name="Priest M."/>
            <person name="Roberts A."/>
            <person name="Saif S."/>
            <person name="Shea T."/>
            <person name="Shenoy N."/>
            <person name="Sisk P."/>
            <person name="Stolte C."/>
            <person name="Sykes S."/>
            <person name="Wortman J."/>
            <person name="Nusbaum C."/>
            <person name="Birren B."/>
        </authorList>
    </citation>
    <scope>NUCLEOTIDE SEQUENCE [LARGE SCALE GENOMIC DNA]</scope>
    <source>
        <strain evidence="2">FOSC 3-a</strain>
    </source>
</reference>
<dbReference type="EMBL" id="JH717840">
    <property type="protein sequence ID" value="EWY99145.1"/>
    <property type="molecule type" value="Genomic_DNA"/>
</dbReference>
<protein>
    <submittedName>
        <fullName evidence="1">Uncharacterized protein</fullName>
    </submittedName>
</protein>
<dbReference type="AlphaFoldDB" id="W9J0M6"/>